<evidence type="ECO:0000256" key="2">
    <source>
        <dbReference type="ARBA" id="ARBA00010139"/>
    </source>
</evidence>
<dbReference type="VEuPathDB" id="FungiDB:BO71DRAFT_384778"/>
<dbReference type="PANTHER" id="PTHR42877">
    <property type="entry name" value="L-ORNITHINE N(5)-MONOOXYGENASE-RELATED"/>
    <property type="match status" value="1"/>
</dbReference>
<reference evidence="7 8" key="1">
    <citation type="submission" date="2018-02" db="EMBL/GenBank/DDBJ databases">
        <title>The genomes of Aspergillus section Nigri reveals drivers in fungal speciation.</title>
        <authorList>
            <consortium name="DOE Joint Genome Institute"/>
            <person name="Vesth T.C."/>
            <person name="Nybo J."/>
            <person name="Theobald S."/>
            <person name="Brandl J."/>
            <person name="Frisvad J.C."/>
            <person name="Nielsen K.F."/>
            <person name="Lyhne E.K."/>
            <person name="Kogle M.E."/>
            <person name="Kuo A."/>
            <person name="Riley R."/>
            <person name="Clum A."/>
            <person name="Nolan M."/>
            <person name="Lipzen A."/>
            <person name="Salamov A."/>
            <person name="Henrissat B."/>
            <person name="Wiebenga A."/>
            <person name="De vries R.P."/>
            <person name="Grigoriev I.V."/>
            <person name="Mortensen U.H."/>
            <person name="Andersen M.R."/>
            <person name="Baker S.E."/>
        </authorList>
    </citation>
    <scope>NUCLEOTIDE SEQUENCE [LARGE SCALE GENOMIC DNA]</scope>
    <source>
        <strain evidence="7 8">CBS 707.79</strain>
    </source>
</reference>
<keyword evidence="3" id="KW-0285">Flavoprotein</keyword>
<comment type="cofactor">
    <cofactor evidence="1">
        <name>FAD</name>
        <dbReference type="ChEBI" id="CHEBI:57692"/>
    </cofactor>
</comment>
<dbReference type="GO" id="GO:0050660">
    <property type="term" value="F:flavin adenine dinucleotide binding"/>
    <property type="evidence" value="ECO:0007669"/>
    <property type="project" value="InterPro"/>
</dbReference>
<keyword evidence="6" id="KW-1133">Transmembrane helix</keyword>
<evidence type="ECO:0000313" key="8">
    <source>
        <dbReference type="Proteomes" id="UP000247810"/>
    </source>
</evidence>
<comment type="similarity">
    <text evidence="2">Belongs to the FAD-binding monooxygenase family.</text>
</comment>
<dbReference type="InterPro" id="IPR051209">
    <property type="entry name" value="FAD-bind_Monooxygenase_sf"/>
</dbReference>
<dbReference type="OrthoDB" id="74360at2759"/>
<keyword evidence="5" id="KW-0560">Oxidoreductase</keyword>
<dbReference type="PANTHER" id="PTHR42877:SF10">
    <property type="entry name" value="L-ORNITHINE N(5)-OXYGENASE"/>
    <property type="match status" value="1"/>
</dbReference>
<evidence type="ECO:0000256" key="4">
    <source>
        <dbReference type="ARBA" id="ARBA00022827"/>
    </source>
</evidence>
<evidence type="ECO:0000256" key="3">
    <source>
        <dbReference type="ARBA" id="ARBA00022630"/>
    </source>
</evidence>
<evidence type="ECO:0000256" key="1">
    <source>
        <dbReference type="ARBA" id="ARBA00001974"/>
    </source>
</evidence>
<keyword evidence="6" id="KW-0812">Transmembrane</keyword>
<evidence type="ECO:0000256" key="5">
    <source>
        <dbReference type="ARBA" id="ARBA00023002"/>
    </source>
</evidence>
<name>A0A319D3X8_9EURO</name>
<gene>
    <name evidence="7" type="ORF">BO71DRAFT_384778</name>
</gene>
<dbReference type="GO" id="GO:0004499">
    <property type="term" value="F:N,N-dimethylaniline monooxygenase activity"/>
    <property type="evidence" value="ECO:0007669"/>
    <property type="project" value="InterPro"/>
</dbReference>
<dbReference type="EMBL" id="KZ825933">
    <property type="protein sequence ID" value="PYH91801.1"/>
    <property type="molecule type" value="Genomic_DNA"/>
</dbReference>
<dbReference type="Proteomes" id="UP000247810">
    <property type="component" value="Unassembled WGS sequence"/>
</dbReference>
<keyword evidence="8" id="KW-1185">Reference proteome</keyword>
<accession>A0A319D3X8</accession>
<feature type="transmembrane region" description="Helical" evidence="6">
    <location>
        <begin position="524"/>
        <end position="545"/>
    </location>
</feature>
<evidence type="ECO:0000313" key="7">
    <source>
        <dbReference type="EMBL" id="PYH91801.1"/>
    </source>
</evidence>
<dbReference type="GO" id="GO:0050661">
    <property type="term" value="F:NADP binding"/>
    <property type="evidence" value="ECO:0007669"/>
    <property type="project" value="InterPro"/>
</dbReference>
<dbReference type="Pfam" id="PF00743">
    <property type="entry name" value="FMO-like"/>
    <property type="match status" value="1"/>
</dbReference>
<evidence type="ECO:0000256" key="6">
    <source>
        <dbReference type="SAM" id="Phobius"/>
    </source>
</evidence>
<keyword evidence="6" id="KW-0472">Membrane</keyword>
<organism evidence="7 8">
    <name type="scientific">Aspergillus ellipticus CBS 707.79</name>
    <dbReference type="NCBI Taxonomy" id="1448320"/>
    <lineage>
        <taxon>Eukaryota</taxon>
        <taxon>Fungi</taxon>
        <taxon>Dikarya</taxon>
        <taxon>Ascomycota</taxon>
        <taxon>Pezizomycotina</taxon>
        <taxon>Eurotiomycetes</taxon>
        <taxon>Eurotiomycetidae</taxon>
        <taxon>Eurotiales</taxon>
        <taxon>Aspergillaceae</taxon>
        <taxon>Aspergillus</taxon>
        <taxon>Aspergillus subgen. Circumdati</taxon>
    </lineage>
</organism>
<dbReference type="AlphaFoldDB" id="A0A319D3X8"/>
<dbReference type="STRING" id="1448320.A0A319D3X8"/>
<dbReference type="InterPro" id="IPR036188">
    <property type="entry name" value="FAD/NAD-bd_sf"/>
</dbReference>
<proteinExistence type="inferred from homology"/>
<keyword evidence="7" id="KW-0503">Monooxygenase</keyword>
<dbReference type="InterPro" id="IPR020946">
    <property type="entry name" value="Flavin_mOase-like"/>
</dbReference>
<keyword evidence="4" id="KW-0274">FAD</keyword>
<sequence>MSQKLPSPDVPSYSQIACVGTGLTAVALGATLQRWYGLDDIHFFDRHPTSGGTWSINSYPGAACDVPSALYSYSFELNPDWTQVMPASDEIKQYQDDVMKKYHIEEKMTFATEVTRCVWRDDDDRWLLYLRDVQTGRTFTHECQILFAATGMLVEPRPFDVSGVEDFHGSIFHSARWNHDIDLEGKNVIVIGNGCTAAQIVPALAKKVNSLTQIVRSQHWIFPAFNFTYPSFLRWVFRYIPFAMKLHRFHIFLIAENGFRLFPMTKAAARLRESKKKKVEKYMRATAPAKYHDILIPDFEVGCKRRIFDSSDYLQSLHNDNLLLTDAKIEMVVKEGIQTSQGLVPADAIVLATGFQTNKFLPYMDVLGRDGKNLTEHCSEYGGPSAYNCSVLNGFPNFFMLLGPNSATGHTSALMAAENSVNYALRILKPVLEGKASTVEIKLDAEREYVYWMQDALRKRVWNSCASWYVNEQKWNSSAYPWTQGHYWWRSLFPVWSDWNIKATTFQEIEKQNSLKPSRSWSRVLAIFLLGFLGSCISLCFRGMFSQAVEDHLRT</sequence>
<dbReference type="Gene3D" id="3.50.50.60">
    <property type="entry name" value="FAD/NAD(P)-binding domain"/>
    <property type="match status" value="2"/>
</dbReference>
<protein>
    <submittedName>
        <fullName evidence="7">Dimethylaniline monooxygenase</fullName>
    </submittedName>
</protein>
<dbReference type="SUPFAM" id="SSF51905">
    <property type="entry name" value="FAD/NAD(P)-binding domain"/>
    <property type="match status" value="1"/>
</dbReference>
<feature type="non-terminal residue" evidence="7">
    <location>
        <position position="1"/>
    </location>
</feature>